<dbReference type="InterPro" id="IPR011010">
    <property type="entry name" value="DNA_brk_join_enz"/>
</dbReference>
<protein>
    <submittedName>
        <fullName evidence="4">Site-specific recombinase XerD</fullName>
    </submittedName>
</protein>
<evidence type="ECO:0000313" key="5">
    <source>
        <dbReference type="Proteomes" id="UP000199206"/>
    </source>
</evidence>
<dbReference type="InterPro" id="IPR010998">
    <property type="entry name" value="Integrase_recombinase_N"/>
</dbReference>
<keyword evidence="5" id="KW-1185">Reference proteome</keyword>
<dbReference type="InterPro" id="IPR052925">
    <property type="entry name" value="Phage_Integrase-like_Recomb"/>
</dbReference>
<keyword evidence="2" id="KW-0233">DNA recombination</keyword>
<evidence type="ECO:0000259" key="3">
    <source>
        <dbReference type="PROSITE" id="PS51898"/>
    </source>
</evidence>
<dbReference type="Pfam" id="PF00589">
    <property type="entry name" value="Phage_integrase"/>
    <property type="match status" value="1"/>
</dbReference>
<dbReference type="InterPro" id="IPR013762">
    <property type="entry name" value="Integrase-like_cat_sf"/>
</dbReference>
<dbReference type="EMBL" id="FOCF01000009">
    <property type="protein sequence ID" value="SEN64743.1"/>
    <property type="molecule type" value="Genomic_DNA"/>
</dbReference>
<reference evidence="5" key="1">
    <citation type="submission" date="2016-10" db="EMBL/GenBank/DDBJ databases">
        <authorList>
            <person name="Varghese N."/>
            <person name="Submissions S."/>
        </authorList>
    </citation>
    <scope>NUCLEOTIDE SEQUENCE [LARGE SCALE GENOMIC DNA]</scope>
    <source>
        <strain evidence="5">S6-262</strain>
    </source>
</reference>
<dbReference type="OrthoDB" id="5513193at2"/>
<dbReference type="GO" id="GO:0015074">
    <property type="term" value="P:DNA integration"/>
    <property type="evidence" value="ECO:0007669"/>
    <property type="project" value="InterPro"/>
</dbReference>
<dbReference type="GO" id="GO:0006310">
    <property type="term" value="P:DNA recombination"/>
    <property type="evidence" value="ECO:0007669"/>
    <property type="project" value="UniProtKB-KW"/>
</dbReference>
<dbReference type="PANTHER" id="PTHR34605">
    <property type="entry name" value="PHAGE_INTEGRASE DOMAIN-CONTAINING PROTEIN"/>
    <property type="match status" value="1"/>
</dbReference>
<dbReference type="STRING" id="1166340.SAMN05192583_3245"/>
<keyword evidence="1" id="KW-0238">DNA-binding</keyword>
<dbReference type="Proteomes" id="UP000199206">
    <property type="component" value="Unassembled WGS sequence"/>
</dbReference>
<sequence>MSDEEREEEEKALTVLPASAGGILPGILDEEIERTRAFVRAARADATHRAYDSDWRVFLAWCEARGLDPLPASPQTVAVFLSVQATGDTTTSPPRPARKVATLSRYLAAINYRHKQARLATPGDQDGGVLVREAFAGIRRRGRNDKTQKSAADGERLRAMLATIVGDDVRSARDRALLALGMAAALRRSELVALQFDDILFRPEGLSVLIRSSKTDQTGEGVSIAVPEGSRIRPKALLLEWLRVGRVSDGPLFRALVEVREKVRDPETREPMLDPVTGKAQFRRLGDRVQSGAMSDRTVALVVKARAEAAGLDPALFAGHSLRSGFLTEAARQPNANIFKMREVSRHKSLDILAAYVREHDKFRDHAGQRFL</sequence>
<accession>A0A1H8I7U0</accession>
<dbReference type="RefSeq" id="WP_093666752.1">
    <property type="nucleotide sequence ID" value="NZ_FOCF01000009.1"/>
</dbReference>
<evidence type="ECO:0000256" key="1">
    <source>
        <dbReference type="ARBA" id="ARBA00023125"/>
    </source>
</evidence>
<dbReference type="PANTHER" id="PTHR34605:SF4">
    <property type="entry name" value="DNA ADENINE METHYLTRANSFERASE"/>
    <property type="match status" value="1"/>
</dbReference>
<feature type="domain" description="Tyr recombinase" evidence="3">
    <location>
        <begin position="147"/>
        <end position="372"/>
    </location>
</feature>
<dbReference type="InterPro" id="IPR002104">
    <property type="entry name" value="Integrase_catalytic"/>
</dbReference>
<gene>
    <name evidence="4" type="ORF">SAMN05192583_3245</name>
</gene>
<organism evidence="4 5">
    <name type="scientific">Sphingomonas gellani</name>
    <dbReference type="NCBI Taxonomy" id="1166340"/>
    <lineage>
        <taxon>Bacteria</taxon>
        <taxon>Pseudomonadati</taxon>
        <taxon>Pseudomonadota</taxon>
        <taxon>Alphaproteobacteria</taxon>
        <taxon>Sphingomonadales</taxon>
        <taxon>Sphingomonadaceae</taxon>
        <taxon>Sphingomonas</taxon>
    </lineage>
</organism>
<dbReference type="Gene3D" id="1.10.150.130">
    <property type="match status" value="1"/>
</dbReference>
<dbReference type="PROSITE" id="PS51898">
    <property type="entry name" value="TYR_RECOMBINASE"/>
    <property type="match status" value="1"/>
</dbReference>
<evidence type="ECO:0000313" key="4">
    <source>
        <dbReference type="EMBL" id="SEN64743.1"/>
    </source>
</evidence>
<dbReference type="SUPFAM" id="SSF56349">
    <property type="entry name" value="DNA breaking-rejoining enzymes"/>
    <property type="match status" value="1"/>
</dbReference>
<dbReference type="GO" id="GO:0003677">
    <property type="term" value="F:DNA binding"/>
    <property type="evidence" value="ECO:0007669"/>
    <property type="project" value="UniProtKB-KW"/>
</dbReference>
<name>A0A1H8I7U0_9SPHN</name>
<dbReference type="SUPFAM" id="SSF47823">
    <property type="entry name" value="lambda integrase-like, N-terminal domain"/>
    <property type="match status" value="1"/>
</dbReference>
<dbReference type="Gene3D" id="1.10.443.10">
    <property type="entry name" value="Intergrase catalytic core"/>
    <property type="match status" value="1"/>
</dbReference>
<proteinExistence type="predicted"/>
<dbReference type="AlphaFoldDB" id="A0A1H8I7U0"/>
<evidence type="ECO:0000256" key="2">
    <source>
        <dbReference type="ARBA" id="ARBA00023172"/>
    </source>
</evidence>